<reference evidence="2" key="2">
    <citation type="journal article" date="2023" name="IMA Fungus">
        <title>Comparative genomic study of the Penicillium genus elucidates a diverse pangenome and 15 lateral gene transfer events.</title>
        <authorList>
            <person name="Petersen C."/>
            <person name="Sorensen T."/>
            <person name="Nielsen M.R."/>
            <person name="Sondergaard T.E."/>
            <person name="Sorensen J.L."/>
            <person name="Fitzpatrick D.A."/>
            <person name="Frisvad J.C."/>
            <person name="Nielsen K.L."/>
        </authorList>
    </citation>
    <scope>NUCLEOTIDE SEQUENCE</scope>
    <source>
        <strain evidence="2">IBT 16125</strain>
    </source>
</reference>
<accession>A0AAD6CDM2</accession>
<evidence type="ECO:0000256" key="1">
    <source>
        <dbReference type="SAM" id="MobiDB-lite"/>
    </source>
</evidence>
<dbReference type="AlphaFoldDB" id="A0AAD6CDM2"/>
<protein>
    <submittedName>
        <fullName evidence="2">Uncharacterized protein</fullName>
    </submittedName>
</protein>
<feature type="region of interest" description="Disordered" evidence="1">
    <location>
        <begin position="621"/>
        <end position="640"/>
    </location>
</feature>
<evidence type="ECO:0000313" key="3">
    <source>
        <dbReference type="Proteomes" id="UP001213681"/>
    </source>
</evidence>
<organism evidence="2 3">
    <name type="scientific">Penicillium daleae</name>
    <dbReference type="NCBI Taxonomy" id="63821"/>
    <lineage>
        <taxon>Eukaryota</taxon>
        <taxon>Fungi</taxon>
        <taxon>Dikarya</taxon>
        <taxon>Ascomycota</taxon>
        <taxon>Pezizomycotina</taxon>
        <taxon>Eurotiomycetes</taxon>
        <taxon>Eurotiomycetidae</taxon>
        <taxon>Eurotiales</taxon>
        <taxon>Aspergillaceae</taxon>
        <taxon>Penicillium</taxon>
    </lineage>
</organism>
<dbReference type="EMBL" id="JAPVEA010000002">
    <property type="protein sequence ID" value="KAJ5460338.1"/>
    <property type="molecule type" value="Genomic_DNA"/>
</dbReference>
<proteinExistence type="predicted"/>
<keyword evidence="3" id="KW-1185">Reference proteome</keyword>
<evidence type="ECO:0000313" key="2">
    <source>
        <dbReference type="EMBL" id="KAJ5460338.1"/>
    </source>
</evidence>
<feature type="region of interest" description="Disordered" evidence="1">
    <location>
        <begin position="105"/>
        <end position="141"/>
    </location>
</feature>
<gene>
    <name evidence="2" type="ORF">N7458_001890</name>
</gene>
<dbReference type="Proteomes" id="UP001213681">
    <property type="component" value="Unassembled WGS sequence"/>
</dbReference>
<dbReference type="GeneID" id="81595516"/>
<dbReference type="RefSeq" id="XP_056769380.1">
    <property type="nucleotide sequence ID" value="XM_056905273.1"/>
</dbReference>
<name>A0AAD6CDM2_9EURO</name>
<dbReference type="SUPFAM" id="SSF52047">
    <property type="entry name" value="RNI-like"/>
    <property type="match status" value="1"/>
</dbReference>
<comment type="caution">
    <text evidence="2">The sequence shown here is derived from an EMBL/GenBank/DDBJ whole genome shotgun (WGS) entry which is preliminary data.</text>
</comment>
<sequence>MSNPIALRKGCQSPNLQALTSYSGPLIEDRRAKLHASGRANASLFDIVEPLSDFLLKIEIFQIRFKSFCLLPLIMVNIQDLPPELLTRIIFFIAPLRGPLPPGFLEKLSSKKPNNDADPSADANPNEDDASGVNTDQTLDDEDAWEDEIKGQEKDEKETLGPVYSRPHRDLRNLCLVSRLFRDLAQPYLFYNFEDMGLSGYLTQTVSFAQALYLRPQLGEHAAIKDLQLGAQEKAWISGLKLRDLTILTALLINKTPHIRELFLPAGHIRMGCLDHLFNRNPSLLSELQSISFEGDDYFLCFDVAHYHRFLTLPNLQEANFEFAKLSDESFPTSWAPGTVNAEKISFRRCHMDVGGMERFMQAFKRLKYFSYKNFHVDIHRERIPTPTPKREFNAPQFYQAILPHKDTLEHIGLTFADDPWDLENLEEHLSRRGTLGSFRDFDALESVYIAHAILPPHPDFPPSLKTLHIADCKSSIRDMVGHIAADCQKGLYPNLTEFKVFALDITQPVKLPGQIIPDGKTPEQCFHSLRDLFKDTKVDFQIMPFHMWDLRDLMDSDNYDDYDDYDDEYDGSDLDYHHHVMDLVDHDFPIGEGFGPGHHFGLGTPFGPMDGAIFDALARALGPPDNDASDNSWETDEDD</sequence>
<reference evidence="2" key="1">
    <citation type="submission" date="2022-12" db="EMBL/GenBank/DDBJ databases">
        <authorList>
            <person name="Petersen C."/>
        </authorList>
    </citation>
    <scope>NUCLEOTIDE SEQUENCE</scope>
    <source>
        <strain evidence="2">IBT 16125</strain>
    </source>
</reference>